<evidence type="ECO:0000313" key="2">
    <source>
        <dbReference type="Proteomes" id="UP000470384"/>
    </source>
</evidence>
<comment type="caution">
    <text evidence="1">The sequence shown here is derived from an EMBL/GenBank/DDBJ whole genome shotgun (WGS) entry which is preliminary data.</text>
</comment>
<dbReference type="Proteomes" id="UP000470384">
    <property type="component" value="Unassembled WGS sequence"/>
</dbReference>
<dbReference type="GeneID" id="300654265"/>
<dbReference type="Pfam" id="PF00106">
    <property type="entry name" value="adh_short"/>
    <property type="match status" value="1"/>
</dbReference>
<dbReference type="Gene3D" id="3.40.50.720">
    <property type="entry name" value="NAD(P)-binding Rossmann-like Domain"/>
    <property type="match status" value="1"/>
</dbReference>
<dbReference type="SUPFAM" id="SSF51735">
    <property type="entry name" value="NAD(P)-binding Rossmann-fold domains"/>
    <property type="match status" value="1"/>
</dbReference>
<organism evidence="1 2">
    <name type="scientific">Pyruvatibacter mobilis</name>
    <dbReference type="NCBI Taxonomy" id="1712261"/>
    <lineage>
        <taxon>Bacteria</taxon>
        <taxon>Pseudomonadati</taxon>
        <taxon>Pseudomonadota</taxon>
        <taxon>Alphaproteobacteria</taxon>
        <taxon>Hyphomicrobiales</taxon>
        <taxon>Parvibaculaceae</taxon>
        <taxon>Pyruvatibacter</taxon>
    </lineage>
</organism>
<dbReference type="OrthoDB" id="5513072at2"/>
<dbReference type="InterPro" id="IPR002347">
    <property type="entry name" value="SDR_fam"/>
</dbReference>
<gene>
    <name evidence="1" type="ORF">GTQ45_14225</name>
</gene>
<accession>A0A845QEB8</accession>
<dbReference type="InterPro" id="IPR036291">
    <property type="entry name" value="NAD(P)-bd_dom_sf"/>
</dbReference>
<dbReference type="RefSeq" id="WP_160588893.1">
    <property type="nucleotide sequence ID" value="NZ_BMHN01000001.1"/>
</dbReference>
<dbReference type="PANTHER" id="PTHR43431">
    <property type="entry name" value="OXIDOREDUCTASE, SHORT CHAIN DEHYDROGENASE/REDUCTASE FAMILY (AFU_ORTHOLOGUE AFUA_5G14000)"/>
    <property type="match status" value="1"/>
</dbReference>
<evidence type="ECO:0000313" key="1">
    <source>
        <dbReference type="EMBL" id="NBG96892.1"/>
    </source>
</evidence>
<dbReference type="PRINTS" id="PR00081">
    <property type="entry name" value="GDHRDH"/>
</dbReference>
<dbReference type="PANTHER" id="PTHR43431:SF7">
    <property type="entry name" value="OXIDOREDUCTASE, SHORT CHAIN DEHYDROGENASE_REDUCTASE FAMILY (AFU_ORTHOLOGUE AFUA_5G14000)"/>
    <property type="match status" value="1"/>
</dbReference>
<name>A0A845QEB8_9HYPH</name>
<keyword evidence="2" id="KW-1185">Reference proteome</keyword>
<dbReference type="EMBL" id="WXYQ01000012">
    <property type="protein sequence ID" value="NBG96892.1"/>
    <property type="molecule type" value="Genomic_DNA"/>
</dbReference>
<dbReference type="AlphaFoldDB" id="A0A845QEB8"/>
<sequence length="252" mass="26907">MQIDKGKVALVVGAGASAGIGGAIARRAAAEGLHVFVAGRTQEKLDALVSEIEAAGGKATAIVADTTQADDVARMFDVAEKEAGLPDLVIYNAGNNRFSPLTEMSDSFFEDLWRLCAFGGFLVGREMARRVLPEGDGVRDTQATLIFTGATASMRARPPFTAFASAKAAERALAHGMAREFGKRGLHVAHAVIDGIVDGNQVRSRLPEYLDAKGEDGGLNPDAVADAYWTLHMQNQTTWTLEMDLRPAKEEF</sequence>
<reference evidence="1 2" key="1">
    <citation type="journal article" date="2016" name="Int. J. Syst. Evol. Microbiol.">
        <title>Pyruvatibacter mobilis gen. nov., sp. nov., a marine bacterium from the culture broth of Picochlorum sp. 122.</title>
        <authorList>
            <person name="Wang G."/>
            <person name="Tang M."/>
            <person name="Wu H."/>
            <person name="Dai S."/>
            <person name="Li T."/>
            <person name="Chen C."/>
            <person name="He H."/>
            <person name="Fan J."/>
            <person name="Xiang W."/>
            <person name="Li X."/>
        </authorList>
    </citation>
    <scope>NUCLEOTIDE SEQUENCE [LARGE SCALE GENOMIC DNA]</scope>
    <source>
        <strain evidence="1 2">GYP-11</strain>
    </source>
</reference>
<proteinExistence type="predicted"/>
<protein>
    <submittedName>
        <fullName evidence="1">SDR family NAD(P)-dependent oxidoreductase</fullName>
    </submittedName>
</protein>